<proteinExistence type="predicted"/>
<accession>A0A4Q7Y0D0</accession>
<name>A0A4Q7Y0D0_9BACT</name>
<dbReference type="AlphaFoldDB" id="A0A4Q7Y0D0"/>
<organism evidence="1 2">
    <name type="scientific">Edaphobacter modestus</name>
    <dbReference type="NCBI Taxonomy" id="388466"/>
    <lineage>
        <taxon>Bacteria</taxon>
        <taxon>Pseudomonadati</taxon>
        <taxon>Acidobacteriota</taxon>
        <taxon>Terriglobia</taxon>
        <taxon>Terriglobales</taxon>
        <taxon>Acidobacteriaceae</taxon>
        <taxon>Edaphobacter</taxon>
    </lineage>
</organism>
<gene>
    <name evidence="1" type="ORF">BDD14_6348</name>
</gene>
<protein>
    <submittedName>
        <fullName evidence="1">Uncharacterized protein</fullName>
    </submittedName>
</protein>
<comment type="caution">
    <text evidence="1">The sequence shown here is derived from an EMBL/GenBank/DDBJ whole genome shotgun (WGS) entry which is preliminary data.</text>
</comment>
<dbReference type="EMBL" id="SHKW01000007">
    <property type="protein sequence ID" value="RZU29734.1"/>
    <property type="molecule type" value="Genomic_DNA"/>
</dbReference>
<reference evidence="1 2" key="1">
    <citation type="submission" date="2019-02" db="EMBL/GenBank/DDBJ databases">
        <title>Genomic Encyclopedia of Archaeal and Bacterial Type Strains, Phase II (KMG-II): from individual species to whole genera.</title>
        <authorList>
            <person name="Goeker M."/>
        </authorList>
    </citation>
    <scope>NUCLEOTIDE SEQUENCE [LARGE SCALE GENOMIC DNA]</scope>
    <source>
        <strain evidence="1 2">DSM 18101</strain>
    </source>
</reference>
<evidence type="ECO:0000313" key="1">
    <source>
        <dbReference type="EMBL" id="RZU29734.1"/>
    </source>
</evidence>
<sequence length="51" mass="5886">MWNKAFRVSGKRWIVRSGQFGNGPLPNWILNTHLPFSTLGRHKLKPTDVLI</sequence>
<keyword evidence="2" id="KW-1185">Reference proteome</keyword>
<evidence type="ECO:0000313" key="2">
    <source>
        <dbReference type="Proteomes" id="UP000292958"/>
    </source>
</evidence>
<dbReference type="Proteomes" id="UP000292958">
    <property type="component" value="Unassembled WGS sequence"/>
</dbReference>